<protein>
    <submittedName>
        <fullName evidence="5">Uncharacterized protein LOC107020919</fullName>
    </submittedName>
</protein>
<evidence type="ECO:0000313" key="5">
    <source>
        <dbReference type="RefSeq" id="XP_027769327.1"/>
    </source>
</evidence>
<feature type="domain" description="Reverse transcriptase" evidence="1">
    <location>
        <begin position="310"/>
        <end position="496"/>
    </location>
</feature>
<dbReference type="CDD" id="cd09274">
    <property type="entry name" value="RNase_HI_RT_Ty3"/>
    <property type="match status" value="1"/>
</dbReference>
<accession>A0ABM1V0Q9</accession>
<dbReference type="SUPFAM" id="SSF53098">
    <property type="entry name" value="Ribonuclease H-like"/>
    <property type="match status" value="2"/>
</dbReference>
<dbReference type="SUPFAM" id="SSF56672">
    <property type="entry name" value="DNA/RNA polymerases"/>
    <property type="match status" value="1"/>
</dbReference>
<dbReference type="Pfam" id="PF17919">
    <property type="entry name" value="RT_RNaseH_2"/>
    <property type="match status" value="1"/>
</dbReference>
<dbReference type="Proteomes" id="UP000694930">
    <property type="component" value="Chromosome 1"/>
</dbReference>
<dbReference type="InterPro" id="IPR002156">
    <property type="entry name" value="RNaseH_domain"/>
</dbReference>
<dbReference type="CDD" id="cd01647">
    <property type="entry name" value="RT_LTR"/>
    <property type="match status" value="1"/>
</dbReference>
<dbReference type="Gene3D" id="3.30.420.10">
    <property type="entry name" value="Ribonuclease H-like superfamily/Ribonuclease H"/>
    <property type="match status" value="2"/>
</dbReference>
<dbReference type="Gene3D" id="1.10.340.70">
    <property type="match status" value="1"/>
</dbReference>
<dbReference type="InterPro" id="IPR043128">
    <property type="entry name" value="Rev_trsase/Diguanyl_cyclase"/>
</dbReference>
<dbReference type="InterPro" id="IPR036397">
    <property type="entry name" value="RNaseH_sf"/>
</dbReference>
<dbReference type="InterPro" id="IPR012337">
    <property type="entry name" value="RNaseH-like_sf"/>
</dbReference>
<dbReference type="Pfam" id="PF00665">
    <property type="entry name" value="rve"/>
    <property type="match status" value="1"/>
</dbReference>
<organism evidence="4 5">
    <name type="scientific">Solanum pennellii</name>
    <name type="common">Tomato</name>
    <name type="synonym">Lycopersicon pennellii</name>
    <dbReference type="NCBI Taxonomy" id="28526"/>
    <lineage>
        <taxon>Eukaryota</taxon>
        <taxon>Viridiplantae</taxon>
        <taxon>Streptophyta</taxon>
        <taxon>Embryophyta</taxon>
        <taxon>Tracheophyta</taxon>
        <taxon>Spermatophyta</taxon>
        <taxon>Magnoliopsida</taxon>
        <taxon>eudicotyledons</taxon>
        <taxon>Gunneridae</taxon>
        <taxon>Pentapetalae</taxon>
        <taxon>asterids</taxon>
        <taxon>lamiids</taxon>
        <taxon>Solanales</taxon>
        <taxon>Solanaceae</taxon>
        <taxon>Solanoideae</taxon>
        <taxon>Solaneae</taxon>
        <taxon>Solanum</taxon>
        <taxon>Solanum subgen. Lycopersicon</taxon>
    </lineage>
</organism>
<evidence type="ECO:0000313" key="4">
    <source>
        <dbReference type="Proteomes" id="UP000694930"/>
    </source>
</evidence>
<dbReference type="PANTHER" id="PTHR48475:SF1">
    <property type="entry name" value="RNASE H TYPE-1 DOMAIN-CONTAINING PROTEIN"/>
    <property type="match status" value="1"/>
</dbReference>
<feature type="domain" description="Integrase catalytic" evidence="3">
    <location>
        <begin position="983"/>
        <end position="1144"/>
    </location>
</feature>
<name>A0ABM1V0Q9_SOLPN</name>
<dbReference type="Pfam" id="PF00078">
    <property type="entry name" value="RVT_1"/>
    <property type="match status" value="1"/>
</dbReference>
<dbReference type="PROSITE" id="PS50879">
    <property type="entry name" value="RNASE_H_1"/>
    <property type="match status" value="1"/>
</dbReference>
<evidence type="ECO:0000259" key="1">
    <source>
        <dbReference type="PROSITE" id="PS50878"/>
    </source>
</evidence>
<dbReference type="Pfam" id="PF13456">
    <property type="entry name" value="RVT_3"/>
    <property type="match status" value="1"/>
</dbReference>
<keyword evidence="4" id="KW-1185">Reference proteome</keyword>
<dbReference type="PROSITE" id="PS50994">
    <property type="entry name" value="INTEGRASE"/>
    <property type="match status" value="1"/>
</dbReference>
<dbReference type="Gene3D" id="3.30.70.270">
    <property type="match status" value="2"/>
</dbReference>
<evidence type="ECO:0000259" key="2">
    <source>
        <dbReference type="PROSITE" id="PS50879"/>
    </source>
</evidence>
<dbReference type="InterPro" id="IPR043502">
    <property type="entry name" value="DNA/RNA_pol_sf"/>
</dbReference>
<sequence>MGISTSYNMLLGRPWIHAAGAVPSTLHQILKFIWEDHEIVIHGEGSNRSYPGFSVPVIDDSSQEFGWHIRLLPIPLQNFRFGVGYTPTKEELFEAEARKKHGLDIPKPIPELYQLFVAKALESESDGLVEGMGRLFDEGNCAVILEECTATPTIQDAKPEEMLQNWVATLLMIHRIACKNESKLANIMTCHEHDELSKVNEDECEEYDEETMMPEHLTDDLRNLADNKNPNLDETEIVNLGDDESVRETRVSIHLTAIEKEKLVELLKQYIDVFVWLPINSGYFPVKQKTRKFKPDLSLRIKEEVMKQIESKVIEVTKYPTWLSNIVPVAKKDGKIRICVDYRNLNKASPKDNFPLPNIHILIDNCAKHELQSFVDCFAGYYQILMDEEDAEKTTFITPWGVYHYRVMPFGLKNAGATYMRSMTTIFHDMIHKEIEVYVDDVIIKSRDSSDHLTHLKKFFDRLRRYDLKLNPAKCAFGVPAGKLLSFIVSRRGIELDPSKIKTIQDLPPPKTKREVMSFLGRLNYISRFIAQSTVICEPIFKLLRKNAPTKWTEECQQSFDTIKSYLSNPPVLVPPRAGSPLLLYLSVSDNAFGCVLEQHAETGRKERAIYYLSKKFTSYEARYTLLERICCALTWVAKKLRHYLTAYTTYLISRMDPLKYIFQKAMPTGKLAKWQMLLSEFDIVYMTQKAIKGQALADHLDENPVDEGYEPLKTYFPDEKVLFVGEDISESYPGWRIFFDGAVNSRGLGIGAVLISESGQHFPATAKRRFRCTNNMAEYEACILGIRMALDMNIQELLIIGDSDLLIHQVQGEWAVKNPKILPYVQLVWRLCKRFRKTEFRHTPRIQNEFADALETISTMIQHPEKSYIDPLEIGLKEQPAHCLHVEKESDENPWYIDVKRSTPDLGLLRCVDVVEATKLLEEVHAGVCGMNMNGFTLAKKILRAGYFWMTMENDCVRFVQRCHKCKVHGDLIKVPPHELNAMSSPWTFAAWGIDVIGPIEPAASNGHRLILVAIDYFTKWVEAASYKVVTKKVMTDFVRNNLICHFGVPESLITDNGANLNSHLMKEICEQFKITHRNSTAYRPQMNGAVEAANKNIKRILRKMIDNYKCWHENLPYALLGYRTTIRTSTGATPYLLVYGAEAVIPAEVEIPSLRIIQEAGLSDAEWVRDRYEQLTLIDEKRMSVVCHGQLYQQRMVRAFNKKKNHCSQAHCRLEFAAPKKQMLPVELLILLLKGSIYHALIFVNVHGSKNADKNVKYRDEVKCRCLEAEDTRRELIYTSIYTDIHSPNYFDYVD</sequence>
<dbReference type="PROSITE" id="PS50878">
    <property type="entry name" value="RT_POL"/>
    <property type="match status" value="1"/>
</dbReference>
<gene>
    <name evidence="5" type="primary">LOC107020919</name>
</gene>
<reference evidence="4" key="1">
    <citation type="journal article" date="2014" name="Nat. Genet.">
        <title>The genome of the stress-tolerant wild tomato species Solanum pennellii.</title>
        <authorList>
            <person name="Bolger A."/>
            <person name="Scossa F."/>
            <person name="Bolger M.E."/>
            <person name="Lanz C."/>
            <person name="Maumus F."/>
            <person name="Tohge T."/>
            <person name="Quesneville H."/>
            <person name="Alseekh S."/>
            <person name="Sorensen I."/>
            <person name="Lichtenstein G."/>
            <person name="Fich E.A."/>
            <person name="Conte M."/>
            <person name="Keller H."/>
            <person name="Schneeberger K."/>
            <person name="Schwacke R."/>
            <person name="Ofner I."/>
            <person name="Vrebalov J."/>
            <person name="Xu Y."/>
            <person name="Osorio S."/>
            <person name="Aflitos S.A."/>
            <person name="Schijlen E."/>
            <person name="Jimenez-Gomez J.M."/>
            <person name="Ryngajllo M."/>
            <person name="Kimura S."/>
            <person name="Kumar R."/>
            <person name="Koenig D."/>
            <person name="Headland L.R."/>
            <person name="Maloof J.N."/>
            <person name="Sinha N."/>
            <person name="van Ham R.C."/>
            <person name="Lankhorst R.K."/>
            <person name="Mao L."/>
            <person name="Vogel A."/>
            <person name="Arsova B."/>
            <person name="Panstruga R."/>
            <person name="Fei Z."/>
            <person name="Rose J.K."/>
            <person name="Zamir D."/>
            <person name="Carrari F."/>
            <person name="Giovannoni J.J."/>
            <person name="Weigel D."/>
            <person name="Usadel B."/>
            <person name="Fernie A.R."/>
        </authorList>
    </citation>
    <scope>NUCLEOTIDE SEQUENCE [LARGE SCALE GENOMIC DNA]</scope>
    <source>
        <strain evidence="4">cv. LA0716</strain>
    </source>
</reference>
<dbReference type="Gene3D" id="3.10.20.370">
    <property type="match status" value="1"/>
</dbReference>
<feature type="domain" description="RNase H type-1" evidence="2">
    <location>
        <begin position="732"/>
        <end position="861"/>
    </location>
</feature>
<dbReference type="InterPro" id="IPR001584">
    <property type="entry name" value="Integrase_cat-core"/>
</dbReference>
<dbReference type="PANTHER" id="PTHR48475">
    <property type="entry name" value="RIBONUCLEASE H"/>
    <property type="match status" value="1"/>
</dbReference>
<dbReference type="CDD" id="cd09279">
    <property type="entry name" value="RNase_HI_like"/>
    <property type="match status" value="1"/>
</dbReference>
<dbReference type="GeneID" id="107020919"/>
<dbReference type="Gene3D" id="3.10.10.10">
    <property type="entry name" value="HIV Type 1 Reverse Transcriptase, subunit A, domain 1"/>
    <property type="match status" value="1"/>
</dbReference>
<reference evidence="5" key="2">
    <citation type="submission" date="2025-08" db="UniProtKB">
        <authorList>
            <consortium name="RefSeq"/>
        </authorList>
    </citation>
    <scope>IDENTIFICATION</scope>
</reference>
<evidence type="ECO:0000259" key="3">
    <source>
        <dbReference type="PROSITE" id="PS50994"/>
    </source>
</evidence>
<dbReference type="RefSeq" id="XP_027769327.1">
    <property type="nucleotide sequence ID" value="XM_027913526.1"/>
</dbReference>
<dbReference type="InterPro" id="IPR041577">
    <property type="entry name" value="RT_RNaseH_2"/>
</dbReference>
<dbReference type="InterPro" id="IPR000477">
    <property type="entry name" value="RT_dom"/>
</dbReference>
<proteinExistence type="predicted"/>